<dbReference type="SUPFAM" id="SSF46785">
    <property type="entry name" value="Winged helix' DNA-binding domain"/>
    <property type="match status" value="1"/>
</dbReference>
<protein>
    <submittedName>
        <fullName evidence="6">DeoR/GlpR transcriptional regulator</fullName>
    </submittedName>
</protein>
<dbReference type="SUPFAM" id="SSF100950">
    <property type="entry name" value="NagB/RpiA/CoA transferase-like"/>
    <property type="match status" value="1"/>
</dbReference>
<accession>A0A345HX39</accession>
<sequence length="276" mass="29618">MNRYARMNALLDAMAAEGHVDVDSLARQFGVSPTTVRRDLNHLHEQQLVTRTRGGAVATTVNYDLPIRYRRASHAPEKTRIGRAAAALVGTGDVVGINGGTTTTEVARAIAEGRPDDDTPGHDLARSDAARHDTRPPEQITIVTNAINIAGELTVRRHVKLIMTGGVARLQSFELTGPLAYDTLAQIDLDYAMLGVDAFDPALGAKALDEDEARINRLMAERARTVVVVADSSKLAARAFARICPPGAVDYLITDTGAPLVVVEEIRDAGVRVIVV</sequence>
<organism evidence="6 7">
    <name type="scientific">Streptomyces paludis</name>
    <dbReference type="NCBI Taxonomy" id="2282738"/>
    <lineage>
        <taxon>Bacteria</taxon>
        <taxon>Bacillati</taxon>
        <taxon>Actinomycetota</taxon>
        <taxon>Actinomycetes</taxon>
        <taxon>Kitasatosporales</taxon>
        <taxon>Streptomycetaceae</taxon>
        <taxon>Streptomyces</taxon>
    </lineage>
</organism>
<dbReference type="Gene3D" id="1.10.10.10">
    <property type="entry name" value="Winged helix-like DNA-binding domain superfamily/Winged helix DNA-binding domain"/>
    <property type="match status" value="1"/>
</dbReference>
<evidence type="ECO:0000313" key="7">
    <source>
        <dbReference type="Proteomes" id="UP000253868"/>
    </source>
</evidence>
<dbReference type="InterPro" id="IPR001034">
    <property type="entry name" value="DeoR_HTH"/>
</dbReference>
<dbReference type="InterPro" id="IPR050313">
    <property type="entry name" value="Carb_Metab_HTH_regulators"/>
</dbReference>
<dbReference type="Pfam" id="PF08220">
    <property type="entry name" value="HTH_DeoR"/>
    <property type="match status" value="1"/>
</dbReference>
<evidence type="ECO:0000256" key="1">
    <source>
        <dbReference type="ARBA" id="ARBA00023015"/>
    </source>
</evidence>
<dbReference type="InterPro" id="IPR037171">
    <property type="entry name" value="NagB/RpiA_transferase-like"/>
</dbReference>
<keyword evidence="1" id="KW-0805">Transcription regulation</keyword>
<dbReference type="PRINTS" id="PR00037">
    <property type="entry name" value="HTHLACR"/>
</dbReference>
<dbReference type="OrthoDB" id="7688673at2"/>
<dbReference type="GO" id="GO:0003677">
    <property type="term" value="F:DNA binding"/>
    <property type="evidence" value="ECO:0007669"/>
    <property type="project" value="UniProtKB-KW"/>
</dbReference>
<dbReference type="Pfam" id="PF00455">
    <property type="entry name" value="DeoRC"/>
    <property type="match status" value="1"/>
</dbReference>
<dbReference type="AlphaFoldDB" id="A0A345HX39"/>
<evidence type="ECO:0000313" key="6">
    <source>
        <dbReference type="EMBL" id="AXG81263.1"/>
    </source>
</evidence>
<dbReference type="PROSITE" id="PS00894">
    <property type="entry name" value="HTH_DEOR_1"/>
    <property type="match status" value="1"/>
</dbReference>
<dbReference type="InterPro" id="IPR014036">
    <property type="entry name" value="DeoR-like_C"/>
</dbReference>
<evidence type="ECO:0000256" key="2">
    <source>
        <dbReference type="ARBA" id="ARBA00023125"/>
    </source>
</evidence>
<dbReference type="GO" id="GO:0003700">
    <property type="term" value="F:DNA-binding transcription factor activity"/>
    <property type="evidence" value="ECO:0007669"/>
    <property type="project" value="InterPro"/>
</dbReference>
<dbReference type="RefSeq" id="WP_114663804.1">
    <property type="nucleotide sequence ID" value="NZ_CP031194.1"/>
</dbReference>
<evidence type="ECO:0000256" key="4">
    <source>
        <dbReference type="SAM" id="MobiDB-lite"/>
    </source>
</evidence>
<evidence type="ECO:0000259" key="5">
    <source>
        <dbReference type="PROSITE" id="PS51000"/>
    </source>
</evidence>
<proteinExistence type="predicted"/>
<evidence type="ECO:0000256" key="3">
    <source>
        <dbReference type="ARBA" id="ARBA00023163"/>
    </source>
</evidence>
<name>A0A345HX39_9ACTN</name>
<keyword evidence="2" id="KW-0238">DNA-binding</keyword>
<feature type="region of interest" description="Disordered" evidence="4">
    <location>
        <begin position="111"/>
        <end position="134"/>
    </location>
</feature>
<gene>
    <name evidence="6" type="ORF">DVK44_30220</name>
</gene>
<dbReference type="InterPro" id="IPR036390">
    <property type="entry name" value="WH_DNA-bd_sf"/>
</dbReference>
<dbReference type="Gene3D" id="3.40.50.1360">
    <property type="match status" value="1"/>
</dbReference>
<dbReference type="EMBL" id="CP031194">
    <property type="protein sequence ID" value="AXG81263.1"/>
    <property type="molecule type" value="Genomic_DNA"/>
</dbReference>
<dbReference type="PROSITE" id="PS51000">
    <property type="entry name" value="HTH_DEOR_2"/>
    <property type="match status" value="1"/>
</dbReference>
<dbReference type="Proteomes" id="UP000253868">
    <property type="component" value="Chromosome"/>
</dbReference>
<dbReference type="KEGG" id="spad:DVK44_30220"/>
<dbReference type="PANTHER" id="PTHR30363">
    <property type="entry name" value="HTH-TYPE TRANSCRIPTIONAL REGULATOR SRLR-RELATED"/>
    <property type="match status" value="1"/>
</dbReference>
<dbReference type="InterPro" id="IPR018356">
    <property type="entry name" value="Tscrpt_reg_HTH_DeoR_CS"/>
</dbReference>
<dbReference type="PANTHER" id="PTHR30363:SF44">
    <property type="entry name" value="AGA OPERON TRANSCRIPTIONAL REPRESSOR-RELATED"/>
    <property type="match status" value="1"/>
</dbReference>
<keyword evidence="7" id="KW-1185">Reference proteome</keyword>
<reference evidence="7" key="1">
    <citation type="submission" date="2018-07" db="EMBL/GenBank/DDBJ databases">
        <authorList>
            <person name="Zhao J."/>
        </authorList>
    </citation>
    <scope>NUCLEOTIDE SEQUENCE [LARGE SCALE GENOMIC DNA]</scope>
    <source>
        <strain evidence="7">GSSD-12</strain>
    </source>
</reference>
<dbReference type="SMART" id="SM01134">
    <property type="entry name" value="DeoRC"/>
    <property type="match status" value="1"/>
</dbReference>
<feature type="domain" description="HTH deoR-type" evidence="5">
    <location>
        <begin position="3"/>
        <end position="58"/>
    </location>
</feature>
<dbReference type="InterPro" id="IPR036388">
    <property type="entry name" value="WH-like_DNA-bd_sf"/>
</dbReference>
<dbReference type="SMART" id="SM00420">
    <property type="entry name" value="HTH_DEOR"/>
    <property type="match status" value="1"/>
</dbReference>
<keyword evidence="3" id="KW-0804">Transcription</keyword>